<protein>
    <submittedName>
        <fullName evidence="1">Uncharacterized protein</fullName>
    </submittedName>
</protein>
<accession>D4FA76</accession>
<name>D4FA76_EDWTA</name>
<comment type="caution">
    <text evidence="1">The sequence shown here is derived from an EMBL/GenBank/DDBJ whole genome shotgun (WGS) entry which is preliminary data.</text>
</comment>
<reference evidence="1 2" key="1">
    <citation type="submission" date="2010-02" db="EMBL/GenBank/DDBJ databases">
        <authorList>
            <person name="Weinstock G."/>
            <person name="Sodergren E."/>
            <person name="Clifton S."/>
            <person name="Fulton L."/>
            <person name="Fulton B."/>
            <person name="Courtney L."/>
            <person name="Fronick C."/>
            <person name="Harrison M."/>
            <person name="Strong C."/>
            <person name="Farmer C."/>
            <person name="Delahaunty K."/>
            <person name="Markovic C."/>
            <person name="Hall O."/>
            <person name="Minx P."/>
            <person name="Tomlinson C."/>
            <person name="Mitreva M."/>
            <person name="Nelson J."/>
            <person name="Hou S."/>
            <person name="Wollam A."/>
            <person name="Pepin K.H."/>
            <person name="Johnson M."/>
            <person name="Bhonagiri V."/>
            <person name="Zhang X."/>
            <person name="Suruliraj S."/>
            <person name="Warren W."/>
            <person name="Chinwalla A."/>
            <person name="Mardis E.R."/>
            <person name="Wilson R.K."/>
        </authorList>
    </citation>
    <scope>NUCLEOTIDE SEQUENCE [LARGE SCALE GENOMIC DNA]</scope>
    <source>
        <strain evidence="1 2">ATCC 23685</strain>
    </source>
</reference>
<proteinExistence type="predicted"/>
<dbReference type="HOGENOM" id="CLU_3269284_0_0_6"/>
<dbReference type="Proteomes" id="UP000003692">
    <property type="component" value="Unassembled WGS sequence"/>
</dbReference>
<sequence>MYAKSQPASNAETIHVIKIFFQVLKNGVGSPLIRALAAVSV</sequence>
<dbReference type="EMBL" id="ADGK01000288">
    <property type="protein sequence ID" value="EFE21356.1"/>
    <property type="molecule type" value="Genomic_DNA"/>
</dbReference>
<gene>
    <name evidence="1" type="ORF">EDWATA_03694</name>
</gene>
<organism evidence="1 2">
    <name type="scientific">Edwardsiella tarda ATCC 23685</name>
    <dbReference type="NCBI Taxonomy" id="500638"/>
    <lineage>
        <taxon>Bacteria</taxon>
        <taxon>Pseudomonadati</taxon>
        <taxon>Pseudomonadota</taxon>
        <taxon>Gammaproteobacteria</taxon>
        <taxon>Enterobacterales</taxon>
        <taxon>Hafniaceae</taxon>
        <taxon>Edwardsiella</taxon>
    </lineage>
</organism>
<dbReference type="AlphaFoldDB" id="D4FA76"/>
<evidence type="ECO:0000313" key="2">
    <source>
        <dbReference type="Proteomes" id="UP000003692"/>
    </source>
</evidence>
<evidence type="ECO:0000313" key="1">
    <source>
        <dbReference type="EMBL" id="EFE21356.1"/>
    </source>
</evidence>